<dbReference type="RefSeq" id="WP_166229633.1">
    <property type="nucleotide sequence ID" value="NZ_CP049989.1"/>
</dbReference>
<dbReference type="KEGG" id="hcz:G9Q37_18670"/>
<dbReference type="InterPro" id="IPR004027">
    <property type="entry name" value="SEC_C_motif"/>
</dbReference>
<keyword evidence="2" id="KW-1185">Reference proteome</keyword>
<gene>
    <name evidence="1" type="ORF">G9Q37_18670</name>
</gene>
<dbReference type="Proteomes" id="UP000503162">
    <property type="component" value="Chromosome"/>
</dbReference>
<dbReference type="SUPFAM" id="SSF103642">
    <property type="entry name" value="Sec-C motif"/>
    <property type="match status" value="1"/>
</dbReference>
<dbReference type="Pfam" id="PF03695">
    <property type="entry name" value="UPF0149"/>
    <property type="match status" value="1"/>
</dbReference>
<dbReference type="AlphaFoldDB" id="A0A6G8ILE2"/>
<organism evidence="1 2">
    <name type="scientific">Hydrogenophaga crocea</name>
    <dbReference type="NCBI Taxonomy" id="2716225"/>
    <lineage>
        <taxon>Bacteria</taxon>
        <taxon>Pseudomonadati</taxon>
        <taxon>Pseudomonadota</taxon>
        <taxon>Betaproteobacteria</taxon>
        <taxon>Burkholderiales</taxon>
        <taxon>Comamonadaceae</taxon>
        <taxon>Hydrogenophaga</taxon>
    </lineage>
</organism>
<evidence type="ECO:0000313" key="1">
    <source>
        <dbReference type="EMBL" id="QIM54042.1"/>
    </source>
</evidence>
<evidence type="ECO:0000313" key="2">
    <source>
        <dbReference type="Proteomes" id="UP000503162"/>
    </source>
</evidence>
<proteinExistence type="predicted"/>
<sequence>MSQDPGAPLQGADFEELDTLLDELRTRDDEVPEWEFLEGAMAALVCTRRPVPASEWLPLLLGTGDLPTLPQAEGTHFPNTAAYERFMALWARREAEVRQALATEVQGLDDERSYHPEVMDVRGALAALPEAERPPADQPVPSYGQVWALGFLFVVEQWDDDWALPRDRETAQWIEEALDTIDVLTQDDTGKPSVNLHDEQAPPSVSEARIDEFAAALWAVYDLHRIWRSLGPRVQPLRQQATPGRNDPCWCGSGQKFKKCHGA</sequence>
<accession>A0A6G8ILE2</accession>
<dbReference type="Pfam" id="PF02810">
    <property type="entry name" value="SEC-C"/>
    <property type="match status" value="1"/>
</dbReference>
<dbReference type="Gene3D" id="3.10.450.50">
    <property type="match status" value="1"/>
</dbReference>
<dbReference type="InterPro" id="IPR011978">
    <property type="entry name" value="YgfB-like"/>
</dbReference>
<protein>
    <submittedName>
        <fullName evidence="1">UPF0149 family protein</fullName>
    </submittedName>
</protein>
<dbReference type="EMBL" id="CP049989">
    <property type="protein sequence ID" value="QIM54042.1"/>
    <property type="molecule type" value="Genomic_DNA"/>
</dbReference>
<name>A0A6G8ILE2_9BURK</name>
<reference evidence="1 2" key="1">
    <citation type="submission" date="2020-03" db="EMBL/GenBank/DDBJ databases">
        <title>Hydrogenophaga sp. nov. isolated from cyanobacterial mat.</title>
        <authorList>
            <person name="Thorat V."/>
            <person name="Kirdat K."/>
            <person name="Tiwarekar B."/>
            <person name="Costa E.D."/>
            <person name="Yadav A."/>
        </authorList>
    </citation>
    <scope>NUCLEOTIDE SEQUENCE [LARGE SCALE GENOMIC DNA]</scope>
    <source>
        <strain evidence="1 2">BA0156</strain>
    </source>
</reference>